<proteinExistence type="predicted"/>
<gene>
    <name evidence="1" type="ORF">MNBD_GAMMA10-2556</name>
</gene>
<feature type="non-terminal residue" evidence="1">
    <location>
        <position position="1"/>
    </location>
</feature>
<evidence type="ECO:0000313" key="1">
    <source>
        <dbReference type="EMBL" id="VAW71315.1"/>
    </source>
</evidence>
<accession>A0A3B0XSB1</accession>
<dbReference type="AlphaFoldDB" id="A0A3B0XSB1"/>
<name>A0A3B0XSB1_9ZZZZ</name>
<dbReference type="EMBL" id="UOFJ01000588">
    <property type="protein sequence ID" value="VAW71315.1"/>
    <property type="molecule type" value="Genomic_DNA"/>
</dbReference>
<protein>
    <submittedName>
        <fullName evidence="1">Uncharacterized protein</fullName>
    </submittedName>
</protein>
<reference evidence="1" key="1">
    <citation type="submission" date="2018-06" db="EMBL/GenBank/DDBJ databases">
        <authorList>
            <person name="Zhirakovskaya E."/>
        </authorList>
    </citation>
    <scope>NUCLEOTIDE SEQUENCE</scope>
</reference>
<organism evidence="1">
    <name type="scientific">hydrothermal vent metagenome</name>
    <dbReference type="NCBI Taxonomy" id="652676"/>
    <lineage>
        <taxon>unclassified sequences</taxon>
        <taxon>metagenomes</taxon>
        <taxon>ecological metagenomes</taxon>
    </lineage>
</organism>
<sequence>TRLNAPEVAMPGDINLQLLLDTLLKNNQQVSEEQLAGAMIKMLPIIVEADSRLRLGLGKVAAHLKKRLIH</sequence>